<dbReference type="Proteomes" id="UP001331561">
    <property type="component" value="Unassembled WGS sequence"/>
</dbReference>
<evidence type="ECO:0000313" key="3">
    <source>
        <dbReference type="EMBL" id="MEC5384452.1"/>
    </source>
</evidence>
<evidence type="ECO:0000313" key="4">
    <source>
        <dbReference type="Proteomes" id="UP001331561"/>
    </source>
</evidence>
<dbReference type="Gene3D" id="3.30.750.24">
    <property type="entry name" value="STAS domain"/>
    <property type="match status" value="1"/>
</dbReference>
<reference evidence="3 4" key="1">
    <citation type="submission" date="2024-01" db="EMBL/GenBank/DDBJ databases">
        <title>Uliginosibacterium soil sp. nov.</title>
        <authorList>
            <person name="Lv Y."/>
        </authorList>
    </citation>
    <scope>NUCLEOTIDE SEQUENCE [LARGE SCALE GENOMIC DNA]</scope>
    <source>
        <strain evidence="3 4">H3</strain>
    </source>
</reference>
<dbReference type="EMBL" id="JAYXHS010000001">
    <property type="protein sequence ID" value="MEC5384452.1"/>
    <property type="molecule type" value="Genomic_DNA"/>
</dbReference>
<protein>
    <submittedName>
        <fullName evidence="3">STAS domain-containing protein</fullName>
    </submittedName>
</protein>
<accession>A0ABU6JXS6</accession>
<name>A0ABU6JXS6_9RHOO</name>
<feature type="domain" description="STAS" evidence="2">
    <location>
        <begin position="159"/>
        <end position="270"/>
    </location>
</feature>
<dbReference type="PROSITE" id="PS50801">
    <property type="entry name" value="STAS"/>
    <property type="match status" value="1"/>
</dbReference>
<dbReference type="InterPro" id="IPR025751">
    <property type="entry name" value="RsbRD_N_dom"/>
</dbReference>
<organism evidence="3 4">
    <name type="scientific">Uliginosibacterium silvisoli</name>
    <dbReference type="NCBI Taxonomy" id="3114758"/>
    <lineage>
        <taxon>Bacteria</taxon>
        <taxon>Pseudomonadati</taxon>
        <taxon>Pseudomonadota</taxon>
        <taxon>Betaproteobacteria</taxon>
        <taxon>Rhodocyclales</taxon>
        <taxon>Zoogloeaceae</taxon>
        <taxon>Uliginosibacterium</taxon>
    </lineage>
</organism>
<dbReference type="SUPFAM" id="SSF52091">
    <property type="entry name" value="SpoIIaa-like"/>
    <property type="match status" value="1"/>
</dbReference>
<dbReference type="InterPro" id="IPR002645">
    <property type="entry name" value="STAS_dom"/>
</dbReference>
<dbReference type="InterPro" id="IPR036513">
    <property type="entry name" value="STAS_dom_sf"/>
</dbReference>
<evidence type="ECO:0000256" key="1">
    <source>
        <dbReference type="ARBA" id="ARBA00022553"/>
    </source>
</evidence>
<proteinExistence type="predicted"/>
<evidence type="ECO:0000259" key="2">
    <source>
        <dbReference type="PROSITE" id="PS50801"/>
    </source>
</evidence>
<comment type="caution">
    <text evidence="3">The sequence shown here is derived from an EMBL/GenBank/DDBJ whole genome shotgun (WGS) entry which is preliminary data.</text>
</comment>
<dbReference type="RefSeq" id="WP_327597430.1">
    <property type="nucleotide sequence ID" value="NZ_JAYXHS010000001.1"/>
</dbReference>
<gene>
    <name evidence="3" type="ORF">VVD49_01885</name>
</gene>
<dbReference type="InterPro" id="IPR051932">
    <property type="entry name" value="Bact_StressResp_Reg"/>
</dbReference>
<keyword evidence="4" id="KW-1185">Reference proteome</keyword>
<dbReference type="CDD" id="cd07041">
    <property type="entry name" value="STAS_RsbR_RsbS_like"/>
    <property type="match status" value="1"/>
</dbReference>
<keyword evidence="1" id="KW-0597">Phosphoprotein</keyword>
<dbReference type="Pfam" id="PF01740">
    <property type="entry name" value="STAS"/>
    <property type="match status" value="1"/>
</dbReference>
<sequence length="284" mass="30386">MKTQNIAIDELLQVDQDKFLSDWLAESIASGGSSKAAGSLAAEAKTLLAALREGVRADGEAAQFDGPAWAGLREALSSLSSTRAAQGASAADTSQFVLAIKKPLFIGLQERAKDPQSLMDLILWSTSLADRMAQFTVGAYQRTREDVIRRQQMELLELSTPVIKLWDGVLAVPMIGTLDSSRTQLVMEALLQRIVETGSELAIIDITGVPTVDTLVAQHLLKTVTAIRLMGADCIISGIRPQIAQTIVHLGINLQGIITKATLADALSLALKTNGFVVTRPKKA</sequence>
<dbReference type="PANTHER" id="PTHR33745">
    <property type="entry name" value="RSBT ANTAGONIST PROTEIN RSBS-RELATED"/>
    <property type="match status" value="1"/>
</dbReference>
<dbReference type="PANTHER" id="PTHR33745:SF3">
    <property type="entry name" value="RSBT CO-ANTAGONIST PROTEIN RSBRC"/>
    <property type="match status" value="1"/>
</dbReference>
<dbReference type="Pfam" id="PF14361">
    <property type="entry name" value="RsbRD_N"/>
    <property type="match status" value="1"/>
</dbReference>